<evidence type="ECO:0000256" key="3">
    <source>
        <dbReference type="ARBA" id="ARBA00022989"/>
    </source>
</evidence>
<gene>
    <name evidence="8" type="ORF">OsI_00642</name>
</gene>
<keyword evidence="4 6" id="KW-0472">Membrane</keyword>
<evidence type="ECO:0000256" key="1">
    <source>
        <dbReference type="ARBA" id="ARBA00004167"/>
    </source>
</evidence>
<feature type="transmembrane region" description="Helical" evidence="6">
    <location>
        <begin position="106"/>
        <end position="127"/>
    </location>
</feature>
<dbReference type="OMA" id="ANGHIKF"/>
<dbReference type="Pfam" id="PF04357">
    <property type="entry name" value="TamB"/>
    <property type="match status" value="1"/>
</dbReference>
<feature type="compositionally biased region" description="Basic and acidic residues" evidence="5">
    <location>
        <begin position="1802"/>
        <end position="1811"/>
    </location>
</feature>
<dbReference type="Proteomes" id="UP000007015">
    <property type="component" value="Chromosome 1"/>
</dbReference>
<feature type="compositionally biased region" description="Polar residues" evidence="5">
    <location>
        <begin position="1791"/>
        <end position="1801"/>
    </location>
</feature>
<feature type="region of interest" description="Disordered" evidence="5">
    <location>
        <begin position="1"/>
        <end position="44"/>
    </location>
</feature>
<feature type="region of interest" description="Disordered" evidence="5">
    <location>
        <begin position="401"/>
        <end position="493"/>
    </location>
</feature>
<dbReference type="STRING" id="39946.B8ADK1"/>
<protein>
    <recommendedName>
        <fullName evidence="7">Translocation and assembly module TamB C-terminal domain-containing protein</fullName>
    </recommendedName>
</protein>
<evidence type="ECO:0000259" key="7">
    <source>
        <dbReference type="Pfam" id="PF04357"/>
    </source>
</evidence>
<organism evidence="8 9">
    <name type="scientific">Oryza sativa subsp. indica</name>
    <name type="common">Rice</name>
    <dbReference type="NCBI Taxonomy" id="39946"/>
    <lineage>
        <taxon>Eukaryota</taxon>
        <taxon>Viridiplantae</taxon>
        <taxon>Streptophyta</taxon>
        <taxon>Embryophyta</taxon>
        <taxon>Tracheophyta</taxon>
        <taxon>Spermatophyta</taxon>
        <taxon>Magnoliopsida</taxon>
        <taxon>Liliopsida</taxon>
        <taxon>Poales</taxon>
        <taxon>Poaceae</taxon>
        <taxon>BOP clade</taxon>
        <taxon>Oryzoideae</taxon>
        <taxon>Oryzeae</taxon>
        <taxon>Oryzinae</taxon>
        <taxon>Oryza</taxon>
        <taxon>Oryza sativa</taxon>
    </lineage>
</organism>
<feature type="region of interest" description="Disordered" evidence="5">
    <location>
        <begin position="361"/>
        <end position="382"/>
    </location>
</feature>
<keyword evidence="3 6" id="KW-1133">Transmembrane helix</keyword>
<evidence type="ECO:0000313" key="8">
    <source>
        <dbReference type="EMBL" id="EEC70048.1"/>
    </source>
</evidence>
<dbReference type="GO" id="GO:0009306">
    <property type="term" value="P:protein secretion"/>
    <property type="evidence" value="ECO:0007669"/>
    <property type="project" value="InterPro"/>
</dbReference>
<feature type="domain" description="Translocation and assembly module TamB C-terminal" evidence="7">
    <location>
        <begin position="1675"/>
        <end position="2063"/>
    </location>
</feature>
<sequence length="2080" mass="229432">MSHCLRASPILSPPPPLLHPSRRRRHREGGCIHTSPGTRPLVARARFDPPPLLRLKVSDSSDCPAPHHPHSQHQPLLPTRRRQQQPPPPYQALVASLAPLWREGLFLVRCSVFAAALSVAAALSWYAQLRARSFVESRLLPAACAALGEYLQREVHLGRVRSVSPLGITLHTCSIGPHAEEFSCAEVPVMKIRVRPFASLRRGRVVVDAVLSEPSALVAQRKDFSWLGLPAPSEGSPKRHSGEEGIDYRTKTRRLAREKAAEQWNEERDKAAREAAEMGYIVPSAQSISPSIDEMMEDDGPVDTGKSSPHLCPDEMHRKDHHIDAGIDSGSKHADLEKSFGVKARIPGISFWSRMIPNPSRRRYRRKAHSKLISDTDNSSQQRILRRSAYAAVAYFQNECSGNPDDSLPGPGESSSDGGHTNGGGEEGSPNDGPTEYSETTSMDYGELPPEKSNFASTMLIGNTDVLNGSSHNQQPSQISSHSWENNEQVSEAPVLKKRKNISEDDYRQEFDFGAFGSCTYAHNWLSFWPFQLKGFPVRFNAPSASLNVQIQKLREMKHANGHIKFKNSYNRVHVHVTGNCMEWRQDRTSQGGGYLSTDVFVDIAEQTWHANLNVVNAFAPLFERILEIPVVWNKGRATGEVHLCMSKGDSFPSIHGQLDVKGLAFQILDAPSSFSDIVATLSFRGQRVFLHNASGWFGDAPVEASGDFGLNPEDGEFHLMCQVPSVEVNALMKTMKMRPLMFPLAGAVTAVFNCQGPLDAPVFVGSGIVSRKSLSVSGMLPSAASEAVMQNKESGAVAAFDHIPFTHVSANFTFNLDNCVADLYGIRACLLDGGEIRGAGNVWICPEGEGDDSAMDINLSGSILLDKVLHRYIPGGIQLIPLKIGELNGETRLSGSLIRPKFDIKWAAPNAEDSFSDARGNIVIAHDYIMVNSSSVSFDLNTRIQTSYIDDYLLHKEMYQRKKIMPLIVEGVDLDLRMRGFEFAHIASSIPFDSPRPLHLKASGRFKFQGKVVKYSQLVDEKNHGAIQGTIDQSKLENDVSRLVGEISLSGIKLNQLMLAPQSTGFLSISPDSVMLNATGRPDENFSIEVNVPLFFGTHEAIQDGRLLSIFLQKGQLRSNICYHPDNLTSLEVRNLPLDELEFASLRGFVQKAELQLNFQKRRGHGLLSVIRPKFSGMLGESLDIAARWSGDVITMEKSVLEQANSKYELQGEYVFPGTRDRFPMESQSNGFIEKAMGGHLGSMMSSMGRWRMRLEVPGAEVAEMLPLARLLSRSTDPAIRSRSKELFMQTLHSVGFNAESLRDQLKALEMYPDWLDDDTIEDITLPGLAELRGYWRGSLDASGGGNGDTMADFDFNGEDWEWGTYKTQRVLASGSFSNNDGLRLDKLFIQKDNATLHADGSILGPLTNLHFAVLNFPVGLIPALVQAIESSTTDSIHFLRQWLTPIKGILHMEGDLRGTLAKPECDVQIRLLDGTIGGIDLGRAEVLASVTPTSRFVFDANFEPTIQSGHVNIQGSVPVTYVDSNSIEEDLEGGDGKQGIIRIPVWAKDRGLTNDISETRIMRDKPDEGWEFQLAESLKGLSWNMLEPGEVRINADIKDGGMTLITALSPYSNWLQGYAEVLLQVKGTVDHPVVDGSASFHRATVASPFLRTPLTNFAGNVHVISNRLCISSMESRVGRKGRLSMKGTLPLHNSEPSANDKIELKCEVLDIRAKNILSGQVDSQLQVTGSILRPDVSGMIRLSHGEAYLPHDKGNGAVATRLSSNKSISVPAGFDQRTVSRDVSHFLGSLSTSPDGQQSETERTPEHGSFKPNIDARLNDLKLTFGPELRIVYPLILNFAVSGDLELNGMVHPKYIRPKGVLTFENGEVNLVATQVRLKNDHLNVAKFEPDLGLDPILDLVLVGSEWQFKIQSRASMWQDNLVVTSTRSVDQDVLSPSEAAKVFESQLAESLLEGDGQLAFKKLATATLETLMPRIEGKGEFGQARWRLVYAPQIPSLLSVDPTVDPLKSLANNISFATEVEVQLGKRLQASVVRQMKDSEMAMQWSLIYQLTSRLRVLFQSTPSNRLLFEYSATSQG</sequence>
<keyword evidence="2 6" id="KW-0812">Transmembrane</keyword>
<evidence type="ECO:0000256" key="2">
    <source>
        <dbReference type="ARBA" id="ARBA00022692"/>
    </source>
</evidence>
<dbReference type="Gramene" id="BGIOSGA002890-TA">
    <property type="protein sequence ID" value="BGIOSGA002890-PA"/>
    <property type="gene ID" value="BGIOSGA002890"/>
</dbReference>
<dbReference type="InterPro" id="IPR007452">
    <property type="entry name" value="TamB_C"/>
</dbReference>
<evidence type="ECO:0000313" key="9">
    <source>
        <dbReference type="Proteomes" id="UP000007015"/>
    </source>
</evidence>
<keyword evidence="9" id="KW-1185">Reference proteome</keyword>
<dbReference type="PANTHER" id="PTHR34457:SF3">
    <property type="entry name" value="PROTEIN TIC236, CHLOROPLASTIC"/>
    <property type="match status" value="1"/>
</dbReference>
<feature type="compositionally biased region" description="Polar residues" evidence="5">
    <location>
        <begin position="373"/>
        <end position="382"/>
    </location>
</feature>
<dbReference type="GO" id="GO:0005886">
    <property type="term" value="C:plasma membrane"/>
    <property type="evidence" value="ECO:0007669"/>
    <property type="project" value="InterPro"/>
</dbReference>
<dbReference type="InterPro" id="IPR053022">
    <property type="entry name" value="Chloroplast_translocon_comp"/>
</dbReference>
<feature type="compositionally biased region" description="Basic residues" evidence="5">
    <location>
        <begin position="361"/>
        <end position="370"/>
    </location>
</feature>
<name>B8ADK1_ORYSI</name>
<evidence type="ECO:0000256" key="6">
    <source>
        <dbReference type="SAM" id="Phobius"/>
    </source>
</evidence>
<dbReference type="PANTHER" id="PTHR34457">
    <property type="entry name" value="EMBRYO DEFECTIVE 2410"/>
    <property type="match status" value="1"/>
</dbReference>
<feature type="region of interest" description="Disordered" evidence="5">
    <location>
        <begin position="58"/>
        <end position="89"/>
    </location>
</feature>
<evidence type="ECO:0000256" key="4">
    <source>
        <dbReference type="ARBA" id="ARBA00023136"/>
    </source>
</evidence>
<proteinExistence type="predicted"/>
<feature type="compositionally biased region" description="Low complexity" evidence="5">
    <location>
        <begin position="1"/>
        <end position="10"/>
    </location>
</feature>
<dbReference type="EMBL" id="CM000126">
    <property type="protein sequence ID" value="EEC70048.1"/>
    <property type="molecule type" value="Genomic_DNA"/>
</dbReference>
<evidence type="ECO:0000256" key="5">
    <source>
        <dbReference type="SAM" id="MobiDB-lite"/>
    </source>
</evidence>
<feature type="compositionally biased region" description="Polar residues" evidence="5">
    <location>
        <begin position="454"/>
        <end position="490"/>
    </location>
</feature>
<dbReference type="HOGENOM" id="CLU_000678_0_0_1"/>
<accession>B8ADK1</accession>
<reference evidence="8 9" key="1">
    <citation type="journal article" date="2005" name="PLoS Biol.">
        <title>The genomes of Oryza sativa: a history of duplications.</title>
        <authorList>
            <person name="Yu J."/>
            <person name="Wang J."/>
            <person name="Lin W."/>
            <person name="Li S."/>
            <person name="Li H."/>
            <person name="Zhou J."/>
            <person name="Ni P."/>
            <person name="Dong W."/>
            <person name="Hu S."/>
            <person name="Zeng C."/>
            <person name="Zhang J."/>
            <person name="Zhang Y."/>
            <person name="Li R."/>
            <person name="Xu Z."/>
            <person name="Li S."/>
            <person name="Li X."/>
            <person name="Zheng H."/>
            <person name="Cong L."/>
            <person name="Lin L."/>
            <person name="Yin J."/>
            <person name="Geng J."/>
            <person name="Li G."/>
            <person name="Shi J."/>
            <person name="Liu J."/>
            <person name="Lv H."/>
            <person name="Li J."/>
            <person name="Wang J."/>
            <person name="Deng Y."/>
            <person name="Ran L."/>
            <person name="Shi X."/>
            <person name="Wang X."/>
            <person name="Wu Q."/>
            <person name="Li C."/>
            <person name="Ren X."/>
            <person name="Wang J."/>
            <person name="Wang X."/>
            <person name="Li D."/>
            <person name="Liu D."/>
            <person name="Zhang X."/>
            <person name="Ji Z."/>
            <person name="Zhao W."/>
            <person name="Sun Y."/>
            <person name="Zhang Z."/>
            <person name="Bao J."/>
            <person name="Han Y."/>
            <person name="Dong L."/>
            <person name="Ji J."/>
            <person name="Chen P."/>
            <person name="Wu S."/>
            <person name="Liu J."/>
            <person name="Xiao Y."/>
            <person name="Bu D."/>
            <person name="Tan J."/>
            <person name="Yang L."/>
            <person name="Ye C."/>
            <person name="Zhang J."/>
            <person name="Xu J."/>
            <person name="Zhou Y."/>
            <person name="Yu Y."/>
            <person name="Zhang B."/>
            <person name="Zhuang S."/>
            <person name="Wei H."/>
            <person name="Liu B."/>
            <person name="Lei M."/>
            <person name="Yu H."/>
            <person name="Li Y."/>
            <person name="Xu H."/>
            <person name="Wei S."/>
            <person name="He X."/>
            <person name="Fang L."/>
            <person name="Zhang Z."/>
            <person name="Zhang Y."/>
            <person name="Huang X."/>
            <person name="Su Z."/>
            <person name="Tong W."/>
            <person name="Li J."/>
            <person name="Tong Z."/>
            <person name="Li S."/>
            <person name="Ye J."/>
            <person name="Wang L."/>
            <person name="Fang L."/>
            <person name="Lei T."/>
            <person name="Chen C."/>
            <person name="Chen H."/>
            <person name="Xu Z."/>
            <person name="Li H."/>
            <person name="Huang H."/>
            <person name="Zhang F."/>
            <person name="Xu H."/>
            <person name="Li N."/>
            <person name="Zhao C."/>
            <person name="Li S."/>
            <person name="Dong L."/>
            <person name="Huang Y."/>
            <person name="Li L."/>
            <person name="Xi Y."/>
            <person name="Qi Q."/>
            <person name="Li W."/>
            <person name="Zhang B."/>
            <person name="Hu W."/>
            <person name="Zhang Y."/>
            <person name="Tian X."/>
            <person name="Jiao Y."/>
            <person name="Liang X."/>
            <person name="Jin J."/>
            <person name="Gao L."/>
            <person name="Zheng W."/>
            <person name="Hao B."/>
            <person name="Liu S."/>
            <person name="Wang W."/>
            <person name="Yuan L."/>
            <person name="Cao M."/>
            <person name="McDermott J."/>
            <person name="Samudrala R."/>
            <person name="Wang J."/>
            <person name="Wong G.K."/>
            <person name="Yang H."/>
        </authorList>
    </citation>
    <scope>NUCLEOTIDE SEQUENCE [LARGE SCALE GENOMIC DNA]</scope>
    <source>
        <strain evidence="9">cv. 93-11</strain>
    </source>
</reference>
<comment type="subcellular location">
    <subcellularLocation>
        <location evidence="1">Membrane</location>
        <topology evidence="1">Single-pass membrane protein</topology>
    </subcellularLocation>
</comment>
<feature type="region of interest" description="Disordered" evidence="5">
    <location>
        <begin position="1788"/>
        <end position="1814"/>
    </location>
</feature>